<feature type="domain" description="K Homology" evidence="4">
    <location>
        <begin position="150"/>
        <end position="222"/>
    </location>
</feature>
<accession>A0A7J6MZD4</accession>
<dbReference type="PANTHER" id="PTHR10288">
    <property type="entry name" value="KH DOMAIN CONTAINING RNA BINDING PROTEIN"/>
    <property type="match status" value="1"/>
</dbReference>
<keyword evidence="6" id="KW-1185">Reference proteome</keyword>
<evidence type="ECO:0000256" key="2">
    <source>
        <dbReference type="PROSITE-ProRule" id="PRU00117"/>
    </source>
</evidence>
<dbReference type="OrthoDB" id="5204190at2759"/>
<protein>
    <recommendedName>
        <fullName evidence="4">K Homology domain-containing protein</fullName>
    </recommendedName>
</protein>
<dbReference type="Proteomes" id="UP000591131">
    <property type="component" value="Unassembled WGS sequence"/>
</dbReference>
<evidence type="ECO:0000256" key="1">
    <source>
        <dbReference type="ARBA" id="ARBA00022737"/>
    </source>
</evidence>
<feature type="region of interest" description="Disordered" evidence="3">
    <location>
        <begin position="436"/>
        <end position="522"/>
    </location>
</feature>
<evidence type="ECO:0000313" key="5">
    <source>
        <dbReference type="EMBL" id="KAF4676707.1"/>
    </source>
</evidence>
<reference evidence="5 6" key="1">
    <citation type="submission" date="2020-04" db="EMBL/GenBank/DDBJ databases">
        <title>Perkinsus chesapeaki whole genome sequence.</title>
        <authorList>
            <person name="Bogema D.R."/>
        </authorList>
    </citation>
    <scope>NUCLEOTIDE SEQUENCE [LARGE SCALE GENOMIC DNA]</scope>
    <source>
        <strain evidence="5">ATCC PRA-425</strain>
    </source>
</reference>
<comment type="caution">
    <text evidence="5">The sequence shown here is derived from an EMBL/GenBank/DDBJ whole genome shotgun (WGS) entry which is preliminary data.</text>
</comment>
<keyword evidence="2" id="KW-0694">RNA-binding</keyword>
<feature type="compositionally biased region" description="Gly residues" evidence="3">
    <location>
        <begin position="458"/>
        <end position="467"/>
    </location>
</feature>
<name>A0A7J6MZD4_PERCH</name>
<dbReference type="SMART" id="SM00322">
    <property type="entry name" value="KH"/>
    <property type="match status" value="2"/>
</dbReference>
<dbReference type="InterPro" id="IPR036612">
    <property type="entry name" value="KH_dom_type_1_sf"/>
</dbReference>
<feature type="compositionally biased region" description="Basic and acidic residues" evidence="3">
    <location>
        <begin position="55"/>
        <end position="73"/>
    </location>
</feature>
<dbReference type="Pfam" id="PF00013">
    <property type="entry name" value="KH_1"/>
    <property type="match status" value="2"/>
</dbReference>
<feature type="region of interest" description="Disordered" evidence="3">
    <location>
        <begin position="341"/>
        <end position="421"/>
    </location>
</feature>
<dbReference type="EMBL" id="JAAPAO010000030">
    <property type="protein sequence ID" value="KAF4676707.1"/>
    <property type="molecule type" value="Genomic_DNA"/>
</dbReference>
<feature type="domain" description="K Homology" evidence="4">
    <location>
        <begin position="68"/>
        <end position="140"/>
    </location>
</feature>
<sequence length="522" mass="54145">MDSTSSSSLQGEDQNTRGEKRSVDDANWDDEPRQVEGQPPAKASNWDAPPTEGATEEKSDNTDEVNDGKFHKDVPLPYWAAGKVIGKQGDTIKRLQRQTHCEVKSDHGERDSEGNRSLHLVGDTQEIVDACEAAIEEIIFTCRKPVVGPGDSRKEVVISNDIAAKVIGYRGCVIDEIKRRSHTRIEVVPTENGGPGEERTVVLVGPESNCEEGARIVREIVSGDLDITPIIEDFKREHQLDEYDPYSGGGKGGSYRGGGKGKGGSSDWRGGGKGGGGWGKGGGGRGGGEYNDDWSGGKGGGGWGKGGGGKGGDYYSKGGYRGGKGVDSGSGSDYYGGKGGYSSVGGPNSSGNPYDQPYGKGGRAPPRGDSYGTPSRYGGKGYGNYTARTTSGAEGGGGPSDSYPSRYEPKQASSSDYYGKGSGGYGKGSGGYYYGGKGGSYGGKGVDDSYQQQQQSRWGGGKGGWGGWDSSPEETSAQRQAMAPSDGGGGAPPPRSSPYSSSRPSWGGPGSSGKGKGASYGY</sequence>
<feature type="region of interest" description="Disordered" evidence="3">
    <location>
        <begin position="1"/>
        <end position="73"/>
    </location>
</feature>
<feature type="compositionally biased region" description="Low complexity" evidence="3">
    <location>
        <begin position="448"/>
        <end position="457"/>
    </location>
</feature>
<feature type="compositionally biased region" description="Gly residues" evidence="3">
    <location>
        <begin position="247"/>
        <end position="289"/>
    </location>
</feature>
<dbReference type="InterPro" id="IPR004088">
    <property type="entry name" value="KH_dom_type_1"/>
</dbReference>
<feature type="compositionally biased region" description="Gly residues" evidence="3">
    <location>
        <begin position="507"/>
        <end position="522"/>
    </location>
</feature>
<proteinExistence type="predicted"/>
<organism evidence="5 6">
    <name type="scientific">Perkinsus chesapeaki</name>
    <name type="common">Clam parasite</name>
    <name type="synonym">Perkinsus andrewsi</name>
    <dbReference type="NCBI Taxonomy" id="330153"/>
    <lineage>
        <taxon>Eukaryota</taxon>
        <taxon>Sar</taxon>
        <taxon>Alveolata</taxon>
        <taxon>Perkinsozoa</taxon>
        <taxon>Perkinsea</taxon>
        <taxon>Perkinsida</taxon>
        <taxon>Perkinsidae</taxon>
        <taxon>Perkinsus</taxon>
    </lineage>
</organism>
<feature type="region of interest" description="Disordered" evidence="3">
    <location>
        <begin position="241"/>
        <end position="293"/>
    </location>
</feature>
<keyword evidence="1" id="KW-0677">Repeat</keyword>
<dbReference type="GO" id="GO:0003723">
    <property type="term" value="F:RNA binding"/>
    <property type="evidence" value="ECO:0007669"/>
    <property type="project" value="UniProtKB-UniRule"/>
</dbReference>
<evidence type="ECO:0000259" key="4">
    <source>
        <dbReference type="SMART" id="SM00322"/>
    </source>
</evidence>
<dbReference type="Gene3D" id="3.30.1370.10">
    <property type="entry name" value="K Homology domain, type 1"/>
    <property type="match status" value="2"/>
</dbReference>
<feature type="compositionally biased region" description="Low complexity" evidence="3">
    <location>
        <begin position="497"/>
        <end position="506"/>
    </location>
</feature>
<evidence type="ECO:0000313" key="6">
    <source>
        <dbReference type="Proteomes" id="UP000591131"/>
    </source>
</evidence>
<gene>
    <name evidence="5" type="ORF">FOL47_005424</name>
</gene>
<feature type="compositionally biased region" description="Polar residues" evidence="3">
    <location>
        <begin position="1"/>
        <end position="13"/>
    </location>
</feature>
<dbReference type="SUPFAM" id="SSF54791">
    <property type="entry name" value="Eukaryotic type KH-domain (KH-domain type I)"/>
    <property type="match status" value="2"/>
</dbReference>
<dbReference type="AlphaFoldDB" id="A0A7J6MZD4"/>
<dbReference type="CDD" id="cd00105">
    <property type="entry name" value="KH-I"/>
    <property type="match status" value="2"/>
</dbReference>
<evidence type="ECO:0000256" key="3">
    <source>
        <dbReference type="SAM" id="MobiDB-lite"/>
    </source>
</evidence>
<dbReference type="PROSITE" id="PS50084">
    <property type="entry name" value="KH_TYPE_1"/>
    <property type="match status" value="2"/>
</dbReference>
<dbReference type="InterPro" id="IPR004087">
    <property type="entry name" value="KH_dom"/>
</dbReference>
<feature type="compositionally biased region" description="Low complexity" evidence="3">
    <location>
        <begin position="344"/>
        <end position="354"/>
    </location>
</feature>
<feature type="compositionally biased region" description="Basic and acidic residues" evidence="3">
    <location>
        <begin position="14"/>
        <end position="34"/>
    </location>
</feature>